<accession>A0A821MYR7</accession>
<dbReference type="Proteomes" id="UP000663866">
    <property type="component" value="Unassembled WGS sequence"/>
</dbReference>
<sequence length="77" mass="8463">MAKQLSKITNAIENINLEKTNKESLSSSSPSSSSSSSSSFTQTSDIEQLFDNIKCSDDLFMLKNLEINNILDIITCV</sequence>
<keyword evidence="3" id="KW-1185">Reference proteome</keyword>
<reference evidence="2" key="1">
    <citation type="submission" date="2021-02" db="EMBL/GenBank/DDBJ databases">
        <authorList>
            <person name="Nowell W R."/>
        </authorList>
    </citation>
    <scope>NUCLEOTIDE SEQUENCE</scope>
</reference>
<feature type="region of interest" description="Disordered" evidence="1">
    <location>
        <begin position="19"/>
        <end position="41"/>
    </location>
</feature>
<evidence type="ECO:0000256" key="1">
    <source>
        <dbReference type="SAM" id="MobiDB-lite"/>
    </source>
</evidence>
<name>A0A821MYR7_9BILA</name>
<proteinExistence type="predicted"/>
<gene>
    <name evidence="2" type="ORF">OVN521_LOCUS51058</name>
</gene>
<evidence type="ECO:0000313" key="3">
    <source>
        <dbReference type="Proteomes" id="UP000663866"/>
    </source>
</evidence>
<feature type="non-terminal residue" evidence="2">
    <location>
        <position position="77"/>
    </location>
</feature>
<dbReference type="AlphaFoldDB" id="A0A821MYR7"/>
<dbReference type="EMBL" id="CAJOBG010120769">
    <property type="protein sequence ID" value="CAF4777343.1"/>
    <property type="molecule type" value="Genomic_DNA"/>
</dbReference>
<evidence type="ECO:0000313" key="2">
    <source>
        <dbReference type="EMBL" id="CAF4777343.1"/>
    </source>
</evidence>
<organism evidence="2 3">
    <name type="scientific">Rotaria magnacalcarata</name>
    <dbReference type="NCBI Taxonomy" id="392030"/>
    <lineage>
        <taxon>Eukaryota</taxon>
        <taxon>Metazoa</taxon>
        <taxon>Spiralia</taxon>
        <taxon>Gnathifera</taxon>
        <taxon>Rotifera</taxon>
        <taxon>Eurotatoria</taxon>
        <taxon>Bdelloidea</taxon>
        <taxon>Philodinida</taxon>
        <taxon>Philodinidae</taxon>
        <taxon>Rotaria</taxon>
    </lineage>
</organism>
<protein>
    <submittedName>
        <fullName evidence="2">Uncharacterized protein</fullName>
    </submittedName>
</protein>
<comment type="caution">
    <text evidence="2">The sequence shown here is derived from an EMBL/GenBank/DDBJ whole genome shotgun (WGS) entry which is preliminary data.</text>
</comment>
<feature type="compositionally biased region" description="Low complexity" evidence="1">
    <location>
        <begin position="24"/>
        <end position="39"/>
    </location>
</feature>